<keyword evidence="5" id="KW-0808">Transferase</keyword>
<protein>
    <recommendedName>
        <fullName evidence="15">Crh-like protein</fullName>
        <ecNumber evidence="15">3.2.-.-</ecNumber>
    </recommendedName>
</protein>
<evidence type="ECO:0000256" key="3">
    <source>
        <dbReference type="ARBA" id="ARBA00022622"/>
    </source>
</evidence>
<dbReference type="SUPFAM" id="SSF49899">
    <property type="entry name" value="Concanavalin A-like lectins/glucanases"/>
    <property type="match status" value="1"/>
</dbReference>
<feature type="compositionally biased region" description="Low complexity" evidence="17">
    <location>
        <begin position="371"/>
        <end position="383"/>
    </location>
</feature>
<evidence type="ECO:0000313" key="21">
    <source>
        <dbReference type="EMBL" id="KUI62322.1"/>
    </source>
</evidence>
<dbReference type="Proteomes" id="UP000078576">
    <property type="component" value="Unassembled WGS sequence"/>
</dbReference>
<sequence>MMRSTLLPIGAALLGVSSVLADSTSCGSGNLCPEDSPCCSRKLVMVPLFFAKPSPLPLTDEPGQTEYGECGVGAYCLGGCDPRFSFSLDSCVPEPVCESKTMSMDSQDRIVSIDKYLGNASQADWVSSGDPLFHDGSVLLTMPANSTGTVLASTVYMWYGNVKAKLKSSRGDGVVTAFILLSDVKDEIDFEFIGADLTTTQTNYYFQALPIWTNVKNITDLSDTYSNFHEYEIDWTPDQITWLVDGKAGRTLKRADTWNATTNQWDYPQTPARIELSIWPGGDSSNSEYTIQWAGGAIDWNSPDIQQYGYDFATVSSVTIECYNATSAPGTNNGKSYYYDNRSGLNNTVVNGDNATVLASFLGTGTDMDAGADTSSASSSTATPNTIPGGSGGVGNTVGGDSSSGSGGESGSSTSSGAGCATTGFTQSCGDSGGSSGSKSGAVGGRNEKVFGAGASAFAAIVAFVFLMWL</sequence>
<evidence type="ECO:0000259" key="20">
    <source>
        <dbReference type="PROSITE" id="PS51762"/>
    </source>
</evidence>
<comment type="similarity">
    <text evidence="13">Belongs to the glycosyl hydrolase 16 family. CRH1 subfamily.</text>
</comment>
<evidence type="ECO:0000256" key="5">
    <source>
        <dbReference type="ARBA" id="ARBA00022679"/>
    </source>
</evidence>
<dbReference type="EMBL" id="KN714808">
    <property type="protein sequence ID" value="KUI62322.1"/>
    <property type="molecule type" value="Genomic_DNA"/>
</dbReference>
<dbReference type="Pfam" id="PF00722">
    <property type="entry name" value="Glyco_hydro_16"/>
    <property type="match status" value="1"/>
</dbReference>
<dbReference type="InterPro" id="IPR013320">
    <property type="entry name" value="ConA-like_dom_sf"/>
</dbReference>
<feature type="active site" description="Nucleophile" evidence="16">
    <location>
        <position position="187"/>
    </location>
</feature>
<name>A0A194VE98_CYTMA</name>
<dbReference type="EC" id="3.2.-.-" evidence="15"/>
<gene>
    <name evidence="21" type="ORF">VP1G_09468</name>
</gene>
<evidence type="ECO:0000256" key="19">
    <source>
        <dbReference type="SAM" id="SignalP"/>
    </source>
</evidence>
<dbReference type="InterPro" id="IPR000757">
    <property type="entry name" value="Beta-glucanase-like"/>
</dbReference>
<dbReference type="GO" id="GO:0005975">
    <property type="term" value="P:carbohydrate metabolic process"/>
    <property type="evidence" value="ECO:0007669"/>
    <property type="project" value="InterPro"/>
</dbReference>
<feature type="transmembrane region" description="Helical" evidence="18">
    <location>
        <begin position="450"/>
        <end position="469"/>
    </location>
</feature>
<evidence type="ECO:0000256" key="18">
    <source>
        <dbReference type="SAM" id="Phobius"/>
    </source>
</evidence>
<accession>A0A194VE98</accession>
<keyword evidence="18" id="KW-0812">Transmembrane</keyword>
<feature type="compositionally biased region" description="Gly residues" evidence="17">
    <location>
        <begin position="389"/>
        <end position="398"/>
    </location>
</feature>
<evidence type="ECO:0000256" key="2">
    <source>
        <dbReference type="ARBA" id="ARBA00004589"/>
    </source>
</evidence>
<dbReference type="OrthoDB" id="4781at2759"/>
<dbReference type="GO" id="GO:0031505">
    <property type="term" value="P:fungal-type cell wall organization"/>
    <property type="evidence" value="ECO:0007669"/>
    <property type="project" value="TreeGrafter"/>
</dbReference>
<dbReference type="AlphaFoldDB" id="A0A194VE98"/>
<keyword evidence="9" id="KW-0325">Glycoprotein</keyword>
<evidence type="ECO:0000256" key="9">
    <source>
        <dbReference type="ARBA" id="ARBA00023180"/>
    </source>
</evidence>
<evidence type="ECO:0000256" key="16">
    <source>
        <dbReference type="PIRSR" id="PIRSR037299-1"/>
    </source>
</evidence>
<keyword evidence="10" id="KW-0449">Lipoprotein</keyword>
<dbReference type="GO" id="GO:0009277">
    <property type="term" value="C:fungal-type cell wall"/>
    <property type="evidence" value="ECO:0007669"/>
    <property type="project" value="TreeGrafter"/>
</dbReference>
<dbReference type="InterPro" id="IPR017168">
    <property type="entry name" value="CHR-like"/>
</dbReference>
<evidence type="ECO:0000256" key="13">
    <source>
        <dbReference type="ARBA" id="ARBA00038074"/>
    </source>
</evidence>
<dbReference type="PANTHER" id="PTHR10963">
    <property type="entry name" value="GLYCOSYL HYDROLASE-RELATED"/>
    <property type="match status" value="1"/>
</dbReference>
<keyword evidence="12" id="KW-0961">Cell wall biogenesis/degradation</keyword>
<dbReference type="InterPro" id="IPR050546">
    <property type="entry name" value="Glycosyl_Hydrlase_16"/>
</dbReference>
<dbReference type="PROSITE" id="PS51762">
    <property type="entry name" value="GH16_2"/>
    <property type="match status" value="1"/>
</dbReference>
<organism evidence="21 22">
    <name type="scientific">Cytospora mali</name>
    <name type="common">Apple Valsa canker fungus</name>
    <name type="synonym">Valsa mali</name>
    <dbReference type="NCBI Taxonomy" id="578113"/>
    <lineage>
        <taxon>Eukaryota</taxon>
        <taxon>Fungi</taxon>
        <taxon>Dikarya</taxon>
        <taxon>Ascomycota</taxon>
        <taxon>Pezizomycotina</taxon>
        <taxon>Sordariomycetes</taxon>
        <taxon>Sordariomycetidae</taxon>
        <taxon>Diaporthales</taxon>
        <taxon>Cytosporaceae</taxon>
        <taxon>Cytospora</taxon>
    </lineage>
</organism>
<feature type="region of interest" description="Disordered" evidence="17">
    <location>
        <begin position="371"/>
        <end position="418"/>
    </location>
</feature>
<evidence type="ECO:0000256" key="15">
    <source>
        <dbReference type="PIRNR" id="PIRNR037299"/>
    </source>
</evidence>
<evidence type="ECO:0000256" key="10">
    <source>
        <dbReference type="ARBA" id="ARBA00023288"/>
    </source>
</evidence>
<dbReference type="GO" id="GO:0016757">
    <property type="term" value="F:glycosyltransferase activity"/>
    <property type="evidence" value="ECO:0007669"/>
    <property type="project" value="UniProtKB-KW"/>
</dbReference>
<feature type="active site" description="Proton donor" evidence="16">
    <location>
        <position position="191"/>
    </location>
</feature>
<dbReference type="GO" id="GO:0008843">
    <property type="term" value="F:endochitinase activity"/>
    <property type="evidence" value="ECO:0007669"/>
    <property type="project" value="UniProtKB-EC"/>
</dbReference>
<dbReference type="PANTHER" id="PTHR10963:SF22">
    <property type="entry name" value="GLYCOSIDASE CRH2-RELATED"/>
    <property type="match status" value="1"/>
</dbReference>
<comment type="subcellular location">
    <subcellularLocation>
        <location evidence="2">Membrane</location>
        <topology evidence="2">Lipid-anchor</topology>
        <topology evidence="2">GPI-anchor</topology>
    </subcellularLocation>
</comment>
<feature type="domain" description="GH16" evidence="20">
    <location>
        <begin position="47"/>
        <end position="302"/>
    </location>
</feature>
<evidence type="ECO:0000256" key="6">
    <source>
        <dbReference type="ARBA" id="ARBA00022729"/>
    </source>
</evidence>
<keyword evidence="11 21" id="KW-0326">Glycosidase</keyword>
<dbReference type="Gene3D" id="2.60.120.200">
    <property type="match status" value="1"/>
</dbReference>
<dbReference type="STRING" id="694573.A0A194VE98"/>
<evidence type="ECO:0000256" key="14">
    <source>
        <dbReference type="ARBA" id="ARBA00093308"/>
    </source>
</evidence>
<comment type="catalytic activity">
    <reaction evidence="1">
        <text>Random endo-hydrolysis of N-acetyl-beta-D-glucosaminide (1-&gt;4)-beta-linkages in chitin and chitodextrins.</text>
        <dbReference type="EC" id="3.2.1.14"/>
    </reaction>
</comment>
<keyword evidence="6 19" id="KW-0732">Signal</keyword>
<keyword evidence="18" id="KW-1133">Transmembrane helix</keyword>
<dbReference type="PIRSF" id="PIRSF037299">
    <property type="entry name" value="Glycosidase_CRH1_prd"/>
    <property type="match status" value="1"/>
</dbReference>
<evidence type="ECO:0000256" key="17">
    <source>
        <dbReference type="SAM" id="MobiDB-lite"/>
    </source>
</evidence>
<evidence type="ECO:0000256" key="11">
    <source>
        <dbReference type="ARBA" id="ARBA00023295"/>
    </source>
</evidence>
<evidence type="ECO:0000256" key="4">
    <source>
        <dbReference type="ARBA" id="ARBA00022676"/>
    </source>
</evidence>
<feature type="chain" id="PRO_5008266411" description="Crh-like protein" evidence="19">
    <location>
        <begin position="22"/>
        <end position="470"/>
    </location>
</feature>
<evidence type="ECO:0000256" key="7">
    <source>
        <dbReference type="ARBA" id="ARBA00022801"/>
    </source>
</evidence>
<comment type="function">
    <text evidence="14">Dual chitinase/transglycosylase that plays a role in cell wall architecture. Chitinase and transglycosylase activities are coupled. Required for the polysaccharide cross-linking at the septa and the cell wall. More specifically, transfers chitin to 1,6-beta-glucan in the cell wall.</text>
</comment>
<keyword evidence="7 15" id="KW-0378">Hydrolase</keyword>
<keyword evidence="4" id="KW-0328">Glycosyltransferase</keyword>
<feature type="signal peptide" evidence="19">
    <location>
        <begin position="1"/>
        <end position="21"/>
    </location>
</feature>
<dbReference type="GO" id="GO:0098552">
    <property type="term" value="C:side of membrane"/>
    <property type="evidence" value="ECO:0007669"/>
    <property type="project" value="UniProtKB-KW"/>
</dbReference>
<keyword evidence="22" id="KW-1185">Reference proteome</keyword>
<evidence type="ECO:0000313" key="22">
    <source>
        <dbReference type="Proteomes" id="UP000078576"/>
    </source>
</evidence>
<dbReference type="FunFam" id="2.60.120.200:FF:000159">
    <property type="entry name" value="Glycosidase"/>
    <property type="match status" value="1"/>
</dbReference>
<keyword evidence="8 15" id="KW-0472">Membrane</keyword>
<keyword evidence="3" id="KW-0336">GPI-anchor</keyword>
<evidence type="ECO:0000256" key="8">
    <source>
        <dbReference type="ARBA" id="ARBA00023136"/>
    </source>
</evidence>
<evidence type="ECO:0000256" key="12">
    <source>
        <dbReference type="ARBA" id="ARBA00023316"/>
    </source>
</evidence>
<evidence type="ECO:0000256" key="1">
    <source>
        <dbReference type="ARBA" id="ARBA00000822"/>
    </source>
</evidence>
<reference evidence="22" key="1">
    <citation type="submission" date="2014-12" db="EMBL/GenBank/DDBJ databases">
        <title>Genome Sequence of Valsa Canker Pathogens Uncovers a Specific Adaption of Colonization on Woody Bark.</title>
        <authorList>
            <person name="Yin Z."/>
            <person name="Liu H."/>
            <person name="Gao X."/>
            <person name="Li Z."/>
            <person name="Song N."/>
            <person name="Ke X."/>
            <person name="Dai Q."/>
            <person name="Wu Y."/>
            <person name="Sun Y."/>
            <person name="Xu J.-R."/>
            <person name="Kang Z.K."/>
            <person name="Wang L."/>
            <person name="Huang L."/>
        </authorList>
    </citation>
    <scope>NUCLEOTIDE SEQUENCE [LARGE SCALE GENOMIC DNA]</scope>
    <source>
        <strain evidence="22">SXYL134</strain>
    </source>
</reference>
<proteinExistence type="inferred from homology"/>